<proteinExistence type="inferred from homology"/>
<dbReference type="SUPFAM" id="SSF50475">
    <property type="entry name" value="FMN-binding split barrel"/>
    <property type="match status" value="1"/>
</dbReference>
<dbReference type="AlphaFoldDB" id="A0A2V3TTT9"/>
<dbReference type="PANTHER" id="PTHR30466">
    <property type="entry name" value="FLAVIN REDUCTASE"/>
    <property type="match status" value="1"/>
</dbReference>
<comment type="similarity">
    <text evidence="1">Belongs to the non-flavoprotein flavin reductase family.</text>
</comment>
<dbReference type="InterPro" id="IPR050268">
    <property type="entry name" value="NADH-dep_flavin_reductase"/>
</dbReference>
<dbReference type="PANTHER" id="PTHR30466:SF11">
    <property type="entry name" value="FLAVIN-DEPENDENT MONOOXYGENASE, REDUCTASE SUBUNIT HSAB"/>
    <property type="match status" value="1"/>
</dbReference>
<evidence type="ECO:0000259" key="3">
    <source>
        <dbReference type="SMART" id="SM00903"/>
    </source>
</evidence>
<dbReference type="EMBL" id="QJJK01000016">
    <property type="protein sequence ID" value="PXW52506.1"/>
    <property type="molecule type" value="Genomic_DNA"/>
</dbReference>
<evidence type="ECO:0000313" key="5">
    <source>
        <dbReference type="Proteomes" id="UP000248021"/>
    </source>
</evidence>
<sequence length="166" mass="17056">MTETTAIQIDAGIFWEALGARAAGAAVVTARDHAGPAGFLALSATHLSASPPMMMVSIGLKTSALSTILSSGHFAINYLADTQADLAASFGGKGPLKGADRFEQDRWGTLSTGAPVLKDAVGVLDCILEETIERHGAVIALGRLSAYSLEGIGSRPLISFAGRMGL</sequence>
<dbReference type="Pfam" id="PF01613">
    <property type="entry name" value="Flavin_Reduct"/>
    <property type="match status" value="1"/>
</dbReference>
<keyword evidence="5" id="KW-1185">Reference proteome</keyword>
<dbReference type="Gene3D" id="2.30.110.10">
    <property type="entry name" value="Electron Transport, Fmn-binding Protein, Chain A"/>
    <property type="match status" value="1"/>
</dbReference>
<dbReference type="RefSeq" id="WP_110377981.1">
    <property type="nucleotide sequence ID" value="NZ_JAHBRY010000001.1"/>
</dbReference>
<feature type="domain" description="Flavin reductase like" evidence="3">
    <location>
        <begin position="18"/>
        <end position="166"/>
    </location>
</feature>
<dbReference type="GO" id="GO:0042602">
    <property type="term" value="F:riboflavin reductase (NADPH) activity"/>
    <property type="evidence" value="ECO:0007669"/>
    <property type="project" value="TreeGrafter"/>
</dbReference>
<protein>
    <submittedName>
        <fullName evidence="4">Flavin reductase (DIM6/NTAB) family NADH-FMN oxidoreductase RutF</fullName>
    </submittedName>
</protein>
<evidence type="ECO:0000256" key="2">
    <source>
        <dbReference type="ARBA" id="ARBA00023002"/>
    </source>
</evidence>
<dbReference type="OrthoDB" id="9792858at2"/>
<dbReference type="Proteomes" id="UP000248021">
    <property type="component" value="Unassembled WGS sequence"/>
</dbReference>
<evidence type="ECO:0000256" key="1">
    <source>
        <dbReference type="ARBA" id="ARBA00008898"/>
    </source>
</evidence>
<accession>A0A2V3TTT9</accession>
<dbReference type="SMART" id="SM00903">
    <property type="entry name" value="Flavin_Reduct"/>
    <property type="match status" value="1"/>
</dbReference>
<keyword evidence="2" id="KW-0560">Oxidoreductase</keyword>
<evidence type="ECO:0000313" key="4">
    <source>
        <dbReference type="EMBL" id="PXW52506.1"/>
    </source>
</evidence>
<comment type="caution">
    <text evidence="4">The sequence shown here is derived from an EMBL/GenBank/DDBJ whole genome shotgun (WGS) entry which is preliminary data.</text>
</comment>
<reference evidence="4 5" key="1">
    <citation type="submission" date="2018-05" db="EMBL/GenBank/DDBJ databases">
        <title>Genomic Encyclopedia of Type Strains, Phase IV (KMG-IV): sequencing the most valuable type-strain genomes for metagenomic binning, comparative biology and taxonomic classification.</title>
        <authorList>
            <person name="Goeker M."/>
        </authorList>
    </citation>
    <scope>NUCLEOTIDE SEQUENCE [LARGE SCALE GENOMIC DNA]</scope>
    <source>
        <strain evidence="4 5">DSM 6462</strain>
    </source>
</reference>
<gene>
    <name evidence="4" type="ORF">C7450_11680</name>
</gene>
<dbReference type="InterPro" id="IPR002563">
    <property type="entry name" value="Flavin_Rdtase-like_dom"/>
</dbReference>
<dbReference type="GO" id="GO:0010181">
    <property type="term" value="F:FMN binding"/>
    <property type="evidence" value="ECO:0007669"/>
    <property type="project" value="InterPro"/>
</dbReference>
<organism evidence="4 5">
    <name type="scientific">Chelatococcus asaccharovorans</name>
    <dbReference type="NCBI Taxonomy" id="28210"/>
    <lineage>
        <taxon>Bacteria</taxon>
        <taxon>Pseudomonadati</taxon>
        <taxon>Pseudomonadota</taxon>
        <taxon>Alphaproteobacteria</taxon>
        <taxon>Hyphomicrobiales</taxon>
        <taxon>Chelatococcaceae</taxon>
        <taxon>Chelatococcus</taxon>
    </lineage>
</organism>
<name>A0A2V3TTT9_9HYPH</name>
<dbReference type="InterPro" id="IPR012349">
    <property type="entry name" value="Split_barrel_FMN-bd"/>
</dbReference>